<evidence type="ECO:0000256" key="1">
    <source>
        <dbReference type="SAM" id="SignalP"/>
    </source>
</evidence>
<dbReference type="CDD" id="cd01145">
    <property type="entry name" value="TroA_c"/>
    <property type="match status" value="1"/>
</dbReference>
<protein>
    <submittedName>
        <fullName evidence="2">Zinc ABC transporter substrate-binding protein</fullName>
    </submittedName>
</protein>
<reference evidence="2 3" key="1">
    <citation type="submission" date="2021-05" db="EMBL/GenBank/DDBJ databases">
        <title>Shewanella sp. JM162201.</title>
        <authorList>
            <person name="Xu S."/>
            <person name="Li A."/>
        </authorList>
    </citation>
    <scope>NUCLEOTIDE SEQUENCE [LARGE SCALE GENOMIC DNA]</scope>
    <source>
        <strain evidence="2 3">JM162201</strain>
    </source>
</reference>
<dbReference type="Proteomes" id="UP001195903">
    <property type="component" value="Unassembled WGS sequence"/>
</dbReference>
<dbReference type="Pfam" id="PF01297">
    <property type="entry name" value="ZnuA"/>
    <property type="match status" value="1"/>
</dbReference>
<keyword evidence="3" id="KW-1185">Reference proteome</keyword>
<accession>A0ABS5V130</accession>
<feature type="chain" id="PRO_5045522871" evidence="1">
    <location>
        <begin position="25"/>
        <end position="301"/>
    </location>
</feature>
<dbReference type="RefSeq" id="WP_214506375.1">
    <property type="nucleotide sequence ID" value="NZ_JAHEPS010000002.1"/>
</dbReference>
<evidence type="ECO:0000313" key="2">
    <source>
        <dbReference type="EMBL" id="MBT1444174.1"/>
    </source>
</evidence>
<proteinExistence type="predicted"/>
<dbReference type="SUPFAM" id="SSF53807">
    <property type="entry name" value="Helical backbone' metal receptor"/>
    <property type="match status" value="1"/>
</dbReference>
<name>A0ABS5V130_9GAMM</name>
<keyword evidence="1" id="KW-0732">Signal</keyword>
<dbReference type="InterPro" id="IPR050492">
    <property type="entry name" value="Bact_metal-bind_prot9"/>
</dbReference>
<organism evidence="2 3">
    <name type="scientific">Shewanella jiangmenensis</name>
    <dbReference type="NCBI Taxonomy" id="2837387"/>
    <lineage>
        <taxon>Bacteria</taxon>
        <taxon>Pseudomonadati</taxon>
        <taxon>Pseudomonadota</taxon>
        <taxon>Gammaproteobacteria</taxon>
        <taxon>Alteromonadales</taxon>
        <taxon>Shewanellaceae</taxon>
        <taxon>Shewanella</taxon>
    </lineage>
</organism>
<dbReference type="InterPro" id="IPR006127">
    <property type="entry name" value="ZnuA-like"/>
</dbReference>
<dbReference type="EMBL" id="JAHEPS010000002">
    <property type="protein sequence ID" value="MBT1444174.1"/>
    <property type="molecule type" value="Genomic_DNA"/>
</dbReference>
<feature type="signal peptide" evidence="1">
    <location>
        <begin position="1"/>
        <end position="24"/>
    </location>
</feature>
<dbReference type="Gene3D" id="3.40.50.1980">
    <property type="entry name" value="Nitrogenase molybdenum iron protein domain"/>
    <property type="match status" value="2"/>
</dbReference>
<sequence>MRINSKLLAVSAALMLGHSAPALAAVNVFACEPEYAALAKELAPDASIYSATTALQDPHQVQARPSLIAKMRQADLALCAGAELEVGWLPMLQMKSANAAVRDGADGMFYAAEHIDTLDKLDKVDRTMGDVHAQGNPHLHFSPTRVLTLASAITARLKQIDPAQAQGYDQRLADFERRWQAAIPRWEAEAAALKGTKVIAYHTSFRYLFDWLGMEQVADLEPKPGLPPSSGHLASLLERARQGDVKAIVVASYQDTRGAEWLSEKSGLPVLVLPMSVGGDDASVDLFGLYDSVIARLKKVN</sequence>
<gene>
    <name evidence="2" type="ORF">KJI95_06500</name>
</gene>
<dbReference type="PANTHER" id="PTHR42953:SF2">
    <property type="entry name" value="ADHESION PROTEIN"/>
    <property type="match status" value="1"/>
</dbReference>
<dbReference type="PANTHER" id="PTHR42953">
    <property type="entry name" value="HIGH-AFFINITY ZINC UPTAKE SYSTEM PROTEIN ZNUA-RELATED"/>
    <property type="match status" value="1"/>
</dbReference>
<comment type="caution">
    <text evidence="2">The sequence shown here is derived from an EMBL/GenBank/DDBJ whole genome shotgun (WGS) entry which is preliminary data.</text>
</comment>
<evidence type="ECO:0000313" key="3">
    <source>
        <dbReference type="Proteomes" id="UP001195903"/>
    </source>
</evidence>